<dbReference type="AlphaFoldDB" id="A0AAV7RBC0"/>
<keyword evidence="2" id="KW-1185">Reference proteome</keyword>
<organism evidence="1 2">
    <name type="scientific">Pleurodeles waltl</name>
    <name type="common">Iberian ribbed newt</name>
    <dbReference type="NCBI Taxonomy" id="8319"/>
    <lineage>
        <taxon>Eukaryota</taxon>
        <taxon>Metazoa</taxon>
        <taxon>Chordata</taxon>
        <taxon>Craniata</taxon>
        <taxon>Vertebrata</taxon>
        <taxon>Euteleostomi</taxon>
        <taxon>Amphibia</taxon>
        <taxon>Batrachia</taxon>
        <taxon>Caudata</taxon>
        <taxon>Salamandroidea</taxon>
        <taxon>Salamandridae</taxon>
        <taxon>Pleurodelinae</taxon>
        <taxon>Pleurodeles</taxon>
    </lineage>
</organism>
<sequence>MCACANIRKTSYRKQTIFVCPLTPVENVKRPGRADPEVRRVGTLLYSLHFFISQCTAAELARFQCLTYKK</sequence>
<proteinExistence type="predicted"/>
<reference evidence="1" key="1">
    <citation type="journal article" date="2022" name="bioRxiv">
        <title>Sequencing and chromosome-scale assembly of the giantPleurodeles waltlgenome.</title>
        <authorList>
            <person name="Brown T."/>
            <person name="Elewa A."/>
            <person name="Iarovenko S."/>
            <person name="Subramanian E."/>
            <person name="Araus A.J."/>
            <person name="Petzold A."/>
            <person name="Susuki M."/>
            <person name="Suzuki K.-i.T."/>
            <person name="Hayashi T."/>
            <person name="Toyoda A."/>
            <person name="Oliveira C."/>
            <person name="Osipova E."/>
            <person name="Leigh N.D."/>
            <person name="Simon A."/>
            <person name="Yun M.H."/>
        </authorList>
    </citation>
    <scope>NUCLEOTIDE SEQUENCE</scope>
    <source>
        <strain evidence="1">20211129_DDA</strain>
        <tissue evidence="1">Liver</tissue>
    </source>
</reference>
<evidence type="ECO:0000313" key="2">
    <source>
        <dbReference type="Proteomes" id="UP001066276"/>
    </source>
</evidence>
<gene>
    <name evidence="1" type="ORF">NDU88_000866</name>
</gene>
<comment type="caution">
    <text evidence="1">The sequence shown here is derived from an EMBL/GenBank/DDBJ whole genome shotgun (WGS) entry which is preliminary data.</text>
</comment>
<name>A0AAV7RBC0_PLEWA</name>
<dbReference type="EMBL" id="JANPWB010000009">
    <property type="protein sequence ID" value="KAJ1148025.1"/>
    <property type="molecule type" value="Genomic_DNA"/>
</dbReference>
<evidence type="ECO:0000313" key="1">
    <source>
        <dbReference type="EMBL" id="KAJ1148025.1"/>
    </source>
</evidence>
<dbReference type="Proteomes" id="UP001066276">
    <property type="component" value="Chromosome 5"/>
</dbReference>
<accession>A0AAV7RBC0</accession>
<protein>
    <submittedName>
        <fullName evidence="1">Uncharacterized protein</fullName>
    </submittedName>
</protein>